<evidence type="ECO:0000256" key="11">
    <source>
        <dbReference type="ARBA" id="ARBA00023242"/>
    </source>
</evidence>
<comment type="function">
    <text evidence="1">May be involved in transcriptional regulation.</text>
</comment>
<evidence type="ECO:0000256" key="7">
    <source>
        <dbReference type="ARBA" id="ARBA00022833"/>
    </source>
</evidence>
<accession>A0AAD9JGK3</accession>
<proteinExistence type="inferred from homology"/>
<evidence type="ECO:0000256" key="10">
    <source>
        <dbReference type="ARBA" id="ARBA00023163"/>
    </source>
</evidence>
<dbReference type="FunFam" id="3.30.160.60:FF:000679">
    <property type="entry name" value="Zinc finger protein 341"/>
    <property type="match status" value="1"/>
</dbReference>
<reference evidence="15" key="1">
    <citation type="journal article" date="2023" name="Mol. Biol. Evol.">
        <title>Third-Generation Sequencing Reveals the Adaptive Role of the Epigenome in Three Deep-Sea Polychaetes.</title>
        <authorList>
            <person name="Perez M."/>
            <person name="Aroh O."/>
            <person name="Sun Y."/>
            <person name="Lan Y."/>
            <person name="Juniper S.K."/>
            <person name="Young C.R."/>
            <person name="Angers B."/>
            <person name="Qian P.Y."/>
        </authorList>
    </citation>
    <scope>NUCLEOTIDE SEQUENCE</scope>
    <source>
        <strain evidence="15">P08H-3</strain>
    </source>
</reference>
<evidence type="ECO:0000313" key="16">
    <source>
        <dbReference type="Proteomes" id="UP001208570"/>
    </source>
</evidence>
<dbReference type="Pfam" id="PF13912">
    <property type="entry name" value="zf-C2H2_6"/>
    <property type="match status" value="1"/>
</dbReference>
<sequence>MMDTSRRRVVRIRWQNKSSSGLFLQREEDKMSVANFFETLTGVTGLDSQQTALAVQALLDSQTVSDATPVDEDDIFQCGKCKKQFTSFTNFVAHKQSPCTGSQNVVGLRSVNNGITGHQVVSSAASIKQACHEELAASYTAPLVQALGHNIVLTDDLISFATPVDQTIPTSTLQVGSNPFLSQISPSTPKSTSATTVVLSSGVPTSFSGTANNATFTALQASQLQIQALPTVITQQPTGLLTQQTDVNVNTGTQVIIQPSGAQAILTPSVTIAGVTQSDNSVLPKVTSVSNILRPSTGKISLSKQENGELPQTTAPTPKARRTKPVLEETNSIKKKHKCQYCDKTFSKNFDLQQHVRSHTGEKPFQCIVCGRAFAQKSNVKKHMKTHMVWPQGTGKTLPSQPAPQVITEEQESEILTKQEEKPLPESTIKLSLKKATKDGEKPVKVNVIVDNSYMCQYCPQKFKTYFSLKSHMSIHKDEQVYKCIMKSCSQTFHELDSFLEHTKTHEDSMTYRCHMCNKMFPSLYELGVHQYSHSLYPNQGPKPGPSKCHLYQFCGRYFRCVRCNSKYSTPEALQHHLDTVSHRHPCPHCSKIFTCERYLRRHLPLHGSVGEHICSYCTKSFKTENYLKVHLLTHSSDKPFACDVCSAAFNRKDKLKRHMLVHETVKRFKCPFRHHVGCTKEFNRPDKLKAHIICHSGIKPFQCKECHKTFTRRSNLRLHERGHRMDYTHTCHKCGKGFLRDKLFQMHKCRVVEVTPLTESKQTSDSQVNGEEQETTTPANTGRTTEMSTRRRMITITKNMVQGRTSSRRGRQKRMGRPPGKRAVQSSQSPQVEPQQLDMESENIVNIPAEDPFQVTEATEISVVVSDEAAAQYVGTQEQQSALVHHGDGSVVVIQPLSTVQSSEFQAATAIALPIDTSTSAEQYEIQADLDQKDVVYPSVSQEVGTLVSASGDMVPTYSLEYQAPTQQGLYQPVYTSAPTYQSATLISTGPNMATLVVEGPSGEVISRENITTIVTQNPEDYNNEADAQSYSVLQYPLSTAEGEHITMEAQDITAASLEQAAVIEPDLKVEDN</sequence>
<feature type="region of interest" description="Disordered" evidence="13">
    <location>
        <begin position="759"/>
        <end position="839"/>
    </location>
</feature>
<dbReference type="PROSITE" id="PS00028">
    <property type="entry name" value="ZINC_FINGER_C2H2_1"/>
    <property type="match status" value="10"/>
</dbReference>
<evidence type="ECO:0000256" key="12">
    <source>
        <dbReference type="PROSITE-ProRule" id="PRU00042"/>
    </source>
</evidence>
<dbReference type="Gene3D" id="3.30.160.60">
    <property type="entry name" value="Classic Zinc Finger"/>
    <property type="match status" value="9"/>
</dbReference>
<keyword evidence="10" id="KW-0804">Transcription</keyword>
<evidence type="ECO:0000256" key="1">
    <source>
        <dbReference type="ARBA" id="ARBA00003767"/>
    </source>
</evidence>
<feature type="compositionally biased region" description="Polar residues" evidence="13">
    <location>
        <begin position="759"/>
        <end position="788"/>
    </location>
</feature>
<dbReference type="InterPro" id="IPR036236">
    <property type="entry name" value="Znf_C2H2_sf"/>
</dbReference>
<feature type="compositionally biased region" description="Basic residues" evidence="13">
    <location>
        <begin position="807"/>
        <end position="821"/>
    </location>
</feature>
<feature type="domain" description="C2H2-type" evidence="14">
    <location>
        <begin position="641"/>
        <end position="668"/>
    </location>
</feature>
<organism evidence="15 16">
    <name type="scientific">Paralvinella palmiformis</name>
    <dbReference type="NCBI Taxonomy" id="53620"/>
    <lineage>
        <taxon>Eukaryota</taxon>
        <taxon>Metazoa</taxon>
        <taxon>Spiralia</taxon>
        <taxon>Lophotrochozoa</taxon>
        <taxon>Annelida</taxon>
        <taxon>Polychaeta</taxon>
        <taxon>Sedentaria</taxon>
        <taxon>Canalipalpata</taxon>
        <taxon>Terebellida</taxon>
        <taxon>Terebelliformia</taxon>
        <taxon>Alvinellidae</taxon>
        <taxon>Paralvinella</taxon>
    </lineage>
</organism>
<feature type="domain" description="C2H2-type" evidence="14">
    <location>
        <begin position="365"/>
        <end position="387"/>
    </location>
</feature>
<feature type="domain" description="C2H2-type" evidence="14">
    <location>
        <begin position="613"/>
        <end position="640"/>
    </location>
</feature>
<feature type="compositionally biased region" description="Polar residues" evidence="13">
    <location>
        <begin position="297"/>
        <end position="316"/>
    </location>
</feature>
<keyword evidence="9" id="KW-0238">DNA-binding</keyword>
<evidence type="ECO:0000256" key="13">
    <source>
        <dbReference type="SAM" id="MobiDB-lite"/>
    </source>
</evidence>
<evidence type="ECO:0000256" key="4">
    <source>
        <dbReference type="ARBA" id="ARBA00022723"/>
    </source>
</evidence>
<keyword evidence="16" id="KW-1185">Reference proteome</keyword>
<dbReference type="FunFam" id="3.30.160.60:FF:000226">
    <property type="entry name" value="Zinc finger protein 236 variant"/>
    <property type="match status" value="1"/>
</dbReference>
<keyword evidence="4" id="KW-0479">Metal-binding</keyword>
<evidence type="ECO:0000256" key="5">
    <source>
        <dbReference type="ARBA" id="ARBA00022737"/>
    </source>
</evidence>
<dbReference type="GO" id="GO:0000978">
    <property type="term" value="F:RNA polymerase II cis-regulatory region sequence-specific DNA binding"/>
    <property type="evidence" value="ECO:0007669"/>
    <property type="project" value="TreeGrafter"/>
</dbReference>
<dbReference type="AlphaFoldDB" id="A0AAD9JGK3"/>
<dbReference type="InterPro" id="IPR013087">
    <property type="entry name" value="Znf_C2H2_type"/>
</dbReference>
<evidence type="ECO:0000259" key="14">
    <source>
        <dbReference type="PROSITE" id="PS50157"/>
    </source>
</evidence>
<evidence type="ECO:0000313" key="15">
    <source>
        <dbReference type="EMBL" id="KAK2152611.1"/>
    </source>
</evidence>
<evidence type="ECO:0000256" key="2">
    <source>
        <dbReference type="ARBA" id="ARBA00004123"/>
    </source>
</evidence>
<feature type="domain" description="C2H2-type" evidence="14">
    <location>
        <begin position="482"/>
        <end position="511"/>
    </location>
</feature>
<evidence type="ECO:0000256" key="8">
    <source>
        <dbReference type="ARBA" id="ARBA00023015"/>
    </source>
</evidence>
<keyword evidence="7" id="KW-0862">Zinc</keyword>
<feature type="domain" description="C2H2-type" evidence="14">
    <location>
        <begin position="669"/>
        <end position="701"/>
    </location>
</feature>
<feature type="domain" description="C2H2-type" evidence="14">
    <location>
        <begin position="702"/>
        <end position="729"/>
    </location>
</feature>
<dbReference type="SUPFAM" id="SSF57667">
    <property type="entry name" value="beta-beta-alpha zinc fingers"/>
    <property type="match status" value="5"/>
</dbReference>
<feature type="domain" description="C2H2-type" evidence="14">
    <location>
        <begin position="512"/>
        <end position="535"/>
    </location>
</feature>
<keyword evidence="11" id="KW-0539">Nucleus</keyword>
<protein>
    <recommendedName>
        <fullName evidence="14">C2H2-type domain-containing protein</fullName>
    </recommendedName>
</protein>
<keyword evidence="6 12" id="KW-0863">Zinc-finger</keyword>
<keyword evidence="5" id="KW-0677">Repeat</keyword>
<dbReference type="FunFam" id="3.30.160.60:FF:000325">
    <property type="entry name" value="ZFP90 zinc finger protein"/>
    <property type="match status" value="1"/>
</dbReference>
<dbReference type="Pfam" id="PF00096">
    <property type="entry name" value="zf-C2H2"/>
    <property type="match status" value="6"/>
</dbReference>
<feature type="domain" description="C2H2-type" evidence="14">
    <location>
        <begin position="76"/>
        <end position="104"/>
    </location>
</feature>
<gene>
    <name evidence="15" type="ORF">LSH36_323g03128</name>
</gene>
<dbReference type="PANTHER" id="PTHR24376:SF235">
    <property type="entry name" value="C2H2-TYPE DOMAIN-CONTAINING PROTEIN"/>
    <property type="match status" value="1"/>
</dbReference>
<dbReference type="PANTHER" id="PTHR24376">
    <property type="entry name" value="ZINC FINGER PROTEIN"/>
    <property type="match status" value="1"/>
</dbReference>
<comment type="similarity">
    <text evidence="3">Belongs to the krueppel C2H2-type zinc-finger protein family.</text>
</comment>
<evidence type="ECO:0000256" key="6">
    <source>
        <dbReference type="ARBA" id="ARBA00022771"/>
    </source>
</evidence>
<keyword evidence="8" id="KW-0805">Transcription regulation</keyword>
<feature type="domain" description="C2H2-type" evidence="14">
    <location>
        <begin position="337"/>
        <end position="364"/>
    </location>
</feature>
<dbReference type="GO" id="GO:0001228">
    <property type="term" value="F:DNA-binding transcription activator activity, RNA polymerase II-specific"/>
    <property type="evidence" value="ECO:0007669"/>
    <property type="project" value="TreeGrafter"/>
</dbReference>
<dbReference type="Proteomes" id="UP001208570">
    <property type="component" value="Unassembled WGS sequence"/>
</dbReference>
<feature type="compositionally biased region" description="Polar residues" evidence="13">
    <location>
        <begin position="797"/>
        <end position="806"/>
    </location>
</feature>
<dbReference type="GO" id="GO:0005634">
    <property type="term" value="C:nucleus"/>
    <property type="evidence" value="ECO:0007669"/>
    <property type="project" value="UniProtKB-SubCell"/>
</dbReference>
<dbReference type="SMART" id="SM00355">
    <property type="entry name" value="ZnF_C2H2"/>
    <property type="match status" value="12"/>
</dbReference>
<feature type="compositionally biased region" description="Low complexity" evidence="13">
    <location>
        <begin position="825"/>
        <end position="837"/>
    </location>
</feature>
<feature type="domain" description="C2H2-type" evidence="14">
    <location>
        <begin position="559"/>
        <end position="588"/>
    </location>
</feature>
<comment type="caution">
    <text evidence="15">The sequence shown here is derived from an EMBL/GenBank/DDBJ whole genome shotgun (WGS) entry which is preliminary data.</text>
</comment>
<feature type="domain" description="C2H2-type" evidence="14">
    <location>
        <begin position="454"/>
        <end position="481"/>
    </location>
</feature>
<name>A0AAD9JGK3_9ANNE</name>
<feature type="domain" description="C2H2-type" evidence="14">
    <location>
        <begin position="585"/>
        <end position="607"/>
    </location>
</feature>
<dbReference type="GO" id="GO:0008270">
    <property type="term" value="F:zinc ion binding"/>
    <property type="evidence" value="ECO:0007669"/>
    <property type="project" value="UniProtKB-KW"/>
</dbReference>
<dbReference type="EMBL" id="JAODUP010000324">
    <property type="protein sequence ID" value="KAK2152611.1"/>
    <property type="molecule type" value="Genomic_DNA"/>
</dbReference>
<dbReference type="PROSITE" id="PS50157">
    <property type="entry name" value="ZINC_FINGER_C2H2_2"/>
    <property type="match status" value="12"/>
</dbReference>
<dbReference type="FunFam" id="3.30.160.60:FF:000618">
    <property type="entry name" value="zinc finger protein 341 isoform X1"/>
    <property type="match status" value="1"/>
</dbReference>
<feature type="region of interest" description="Disordered" evidence="13">
    <location>
        <begin position="297"/>
        <end position="327"/>
    </location>
</feature>
<evidence type="ECO:0000256" key="3">
    <source>
        <dbReference type="ARBA" id="ARBA00006991"/>
    </source>
</evidence>
<comment type="subcellular location">
    <subcellularLocation>
        <location evidence="2">Nucleus</location>
    </subcellularLocation>
</comment>
<evidence type="ECO:0000256" key="9">
    <source>
        <dbReference type="ARBA" id="ARBA00023125"/>
    </source>
</evidence>